<evidence type="ECO:0000256" key="5">
    <source>
        <dbReference type="ARBA" id="ARBA00038253"/>
    </source>
</evidence>
<dbReference type="InterPro" id="IPR011990">
    <property type="entry name" value="TPR-like_helical_dom_sf"/>
</dbReference>
<protein>
    <recommendedName>
        <fullName evidence="9">Tetratricopeptide repeat-containing protein</fullName>
    </recommendedName>
</protein>
<dbReference type="Proteomes" id="UP000660862">
    <property type="component" value="Unassembled WGS sequence"/>
</dbReference>
<keyword evidence="2" id="KW-0963">Cytoplasm</keyword>
<keyword evidence="4 6" id="KW-0802">TPR repeat</keyword>
<accession>A0A917HCN2</accession>
<dbReference type="PANTHER" id="PTHR46630:SF1">
    <property type="entry name" value="TETRATRICOPEPTIDE REPEAT PROTEIN 29"/>
    <property type="match status" value="1"/>
</dbReference>
<evidence type="ECO:0008006" key="9">
    <source>
        <dbReference type="Google" id="ProtNLM"/>
    </source>
</evidence>
<dbReference type="AlphaFoldDB" id="A0A917HCN2"/>
<dbReference type="PANTHER" id="PTHR46630">
    <property type="entry name" value="TETRATRICOPEPTIDE REPEAT PROTEIN 29"/>
    <property type="match status" value="1"/>
</dbReference>
<dbReference type="PROSITE" id="PS50005">
    <property type="entry name" value="TPR"/>
    <property type="match status" value="1"/>
</dbReference>
<comment type="similarity">
    <text evidence="5">Belongs to the Rap family.</text>
</comment>
<dbReference type="InterPro" id="IPR051476">
    <property type="entry name" value="Bac_ResReg_Asp_Phosphatase"/>
</dbReference>
<proteinExistence type="inferred from homology"/>
<evidence type="ECO:0000256" key="4">
    <source>
        <dbReference type="ARBA" id="ARBA00022803"/>
    </source>
</evidence>
<evidence type="ECO:0000313" key="8">
    <source>
        <dbReference type="Proteomes" id="UP000660862"/>
    </source>
</evidence>
<dbReference type="Gene3D" id="1.25.40.10">
    <property type="entry name" value="Tetratricopeptide repeat domain"/>
    <property type="match status" value="2"/>
</dbReference>
<evidence type="ECO:0000256" key="6">
    <source>
        <dbReference type="PROSITE-ProRule" id="PRU00339"/>
    </source>
</evidence>
<dbReference type="GO" id="GO:0005737">
    <property type="term" value="C:cytoplasm"/>
    <property type="evidence" value="ECO:0007669"/>
    <property type="project" value="UniProtKB-SubCell"/>
</dbReference>
<keyword evidence="8" id="KW-1185">Reference proteome</keyword>
<dbReference type="Pfam" id="PF13181">
    <property type="entry name" value="TPR_8"/>
    <property type="match status" value="1"/>
</dbReference>
<dbReference type="SUPFAM" id="SSF48452">
    <property type="entry name" value="TPR-like"/>
    <property type="match status" value="1"/>
</dbReference>
<feature type="repeat" description="TPR" evidence="6">
    <location>
        <begin position="135"/>
        <end position="168"/>
    </location>
</feature>
<evidence type="ECO:0000256" key="1">
    <source>
        <dbReference type="ARBA" id="ARBA00004496"/>
    </source>
</evidence>
<evidence type="ECO:0000256" key="2">
    <source>
        <dbReference type="ARBA" id="ARBA00022490"/>
    </source>
</evidence>
<dbReference type="InterPro" id="IPR019734">
    <property type="entry name" value="TPR_rpt"/>
</dbReference>
<evidence type="ECO:0000256" key="3">
    <source>
        <dbReference type="ARBA" id="ARBA00022737"/>
    </source>
</evidence>
<reference evidence="7" key="2">
    <citation type="submission" date="2020-09" db="EMBL/GenBank/DDBJ databases">
        <authorList>
            <person name="Sun Q."/>
            <person name="Zhou Y."/>
        </authorList>
    </citation>
    <scope>NUCLEOTIDE SEQUENCE</scope>
    <source>
        <strain evidence="7">CGMCC 1.12195</strain>
    </source>
</reference>
<dbReference type="EMBL" id="BMER01000001">
    <property type="protein sequence ID" value="GGG75390.1"/>
    <property type="molecule type" value="Genomic_DNA"/>
</dbReference>
<keyword evidence="3" id="KW-0677">Repeat</keyword>
<comment type="subcellular location">
    <subcellularLocation>
        <location evidence="1">Cytoplasm</location>
    </subcellularLocation>
</comment>
<dbReference type="SMART" id="SM00028">
    <property type="entry name" value="TPR"/>
    <property type="match status" value="3"/>
</dbReference>
<sequence length="378" mass="42649">MKVKQSLLRHAACFFFFFWGVLTCVFAQQHVDFSGVIAKYDSTFAGIGPEVYHLPPPKTEEELLDDRFAEKEIDSAVVDEYVNRMKYYHRLVMTGNGNVAAKYMSVTEAQAASVEGKLLIAADRNNTVTDAGLLADIQNRLAMEYVALGAFDLAVEFFEKAMRAKQATNNMADWEVITHNLAVAYEYLGQLDKAQGLRQQLYDRAVKARDNSHQARALMELALIKAKQGFSHEAERDIIRKVVPLFRRGRDEAGRASAYRTLAAIYTLQNKYPEAQWFLVQAKTIVDREGITEQLPDIIFNLAETKKHSGNPRVAIEEYKVANDLARKDHLMGMQLAIQDALGNLYHQAGDYDGAALALNRYDTLKNILFRGEKPVDN</sequence>
<comment type="caution">
    <text evidence="7">The sequence shown here is derived from an EMBL/GenBank/DDBJ whole genome shotgun (WGS) entry which is preliminary data.</text>
</comment>
<organism evidence="7 8">
    <name type="scientific">Parapedobacter pyrenivorans</name>
    <dbReference type="NCBI Taxonomy" id="1305674"/>
    <lineage>
        <taxon>Bacteria</taxon>
        <taxon>Pseudomonadati</taxon>
        <taxon>Bacteroidota</taxon>
        <taxon>Sphingobacteriia</taxon>
        <taxon>Sphingobacteriales</taxon>
        <taxon>Sphingobacteriaceae</taxon>
        <taxon>Parapedobacter</taxon>
    </lineage>
</organism>
<gene>
    <name evidence="7" type="ORF">GCM10007415_03820</name>
</gene>
<name>A0A917HCN2_9SPHI</name>
<evidence type="ECO:0000313" key="7">
    <source>
        <dbReference type="EMBL" id="GGG75390.1"/>
    </source>
</evidence>
<reference evidence="7" key="1">
    <citation type="journal article" date="2014" name="Int. J. Syst. Evol. Microbiol.">
        <title>Complete genome sequence of Corynebacterium casei LMG S-19264T (=DSM 44701T), isolated from a smear-ripened cheese.</title>
        <authorList>
            <consortium name="US DOE Joint Genome Institute (JGI-PGF)"/>
            <person name="Walter F."/>
            <person name="Albersmeier A."/>
            <person name="Kalinowski J."/>
            <person name="Ruckert C."/>
        </authorList>
    </citation>
    <scope>NUCLEOTIDE SEQUENCE</scope>
    <source>
        <strain evidence="7">CGMCC 1.12195</strain>
    </source>
</reference>
<dbReference type="RefSeq" id="WP_188504246.1">
    <property type="nucleotide sequence ID" value="NZ_BMER01000001.1"/>
</dbReference>